<dbReference type="EMBL" id="LLXL01003721">
    <property type="protein sequence ID" value="PKK58260.1"/>
    <property type="molecule type" value="Genomic_DNA"/>
</dbReference>
<sequence>MRYELSNDLENLMKKCNSIEEICTYSKDEPQLKNELINSLPIPINLIEEIEDLLNMDDRIKKNIKDKDVYGTTTTEQYRPYLLN</sequence>
<reference evidence="1 2" key="2">
    <citation type="submission" date="2017-10" db="EMBL/GenBank/DDBJ databases">
        <title>Extensive intraspecific genome diversity in a model arbuscular mycorrhizal fungus.</title>
        <authorList>
            <person name="Chen E.C.H."/>
            <person name="Morin E."/>
            <person name="Baudet D."/>
            <person name="Noel J."/>
            <person name="Ndikumana S."/>
            <person name="Charron P."/>
            <person name="St-Onge C."/>
            <person name="Giorgi J."/>
            <person name="Grigoriev I.V."/>
            <person name="Roux C."/>
            <person name="Martin F.M."/>
            <person name="Corradi N."/>
        </authorList>
    </citation>
    <scope>NUCLEOTIDE SEQUENCE [LARGE SCALE GENOMIC DNA]</scope>
    <source>
        <strain evidence="1 2">C2</strain>
    </source>
</reference>
<name>A0A2N1M9F2_9GLOM</name>
<accession>A0A2N1M9F2</accession>
<reference evidence="1 2" key="1">
    <citation type="submission" date="2016-04" db="EMBL/GenBank/DDBJ databases">
        <title>Genome analyses suggest a sexual origin of heterokaryosis in a supposedly ancient asexual fungus.</title>
        <authorList>
            <person name="Ropars J."/>
            <person name="Sedzielewska K."/>
            <person name="Noel J."/>
            <person name="Charron P."/>
            <person name="Farinelli L."/>
            <person name="Marton T."/>
            <person name="Kruger M."/>
            <person name="Pelin A."/>
            <person name="Brachmann A."/>
            <person name="Corradi N."/>
        </authorList>
    </citation>
    <scope>NUCLEOTIDE SEQUENCE [LARGE SCALE GENOMIC DNA]</scope>
    <source>
        <strain evidence="1 2">C2</strain>
    </source>
</reference>
<gene>
    <name evidence="1" type="ORF">RhiirC2_796600</name>
</gene>
<dbReference type="Proteomes" id="UP000233469">
    <property type="component" value="Unassembled WGS sequence"/>
</dbReference>
<evidence type="ECO:0000313" key="2">
    <source>
        <dbReference type="Proteomes" id="UP000233469"/>
    </source>
</evidence>
<protein>
    <submittedName>
        <fullName evidence="1">Uncharacterized protein</fullName>
    </submittedName>
</protein>
<dbReference type="AlphaFoldDB" id="A0A2N1M9F2"/>
<proteinExistence type="predicted"/>
<organism evidence="1 2">
    <name type="scientific">Rhizophagus irregularis</name>
    <dbReference type="NCBI Taxonomy" id="588596"/>
    <lineage>
        <taxon>Eukaryota</taxon>
        <taxon>Fungi</taxon>
        <taxon>Fungi incertae sedis</taxon>
        <taxon>Mucoromycota</taxon>
        <taxon>Glomeromycotina</taxon>
        <taxon>Glomeromycetes</taxon>
        <taxon>Glomerales</taxon>
        <taxon>Glomeraceae</taxon>
        <taxon>Rhizophagus</taxon>
    </lineage>
</organism>
<comment type="caution">
    <text evidence="1">The sequence shown here is derived from an EMBL/GenBank/DDBJ whole genome shotgun (WGS) entry which is preliminary data.</text>
</comment>
<evidence type="ECO:0000313" key="1">
    <source>
        <dbReference type="EMBL" id="PKK58260.1"/>
    </source>
</evidence>